<protein>
    <recommendedName>
        <fullName evidence="4">Methyl-accepting transducer domain-containing protein</fullName>
    </recommendedName>
</protein>
<gene>
    <name evidence="5" type="ORF">EBO34_19440</name>
</gene>
<dbReference type="PROSITE" id="PS50111">
    <property type="entry name" value="CHEMOTAXIS_TRANSDUC_2"/>
    <property type="match status" value="1"/>
</dbReference>
<dbReference type="EMBL" id="RHIB01000004">
    <property type="protein sequence ID" value="RNA66294.1"/>
    <property type="molecule type" value="Genomic_DNA"/>
</dbReference>
<dbReference type="InterPro" id="IPR004090">
    <property type="entry name" value="Chemotax_Me-accpt_rcpt"/>
</dbReference>
<sequence>MDEISSEIDSLKEMSEKINNIVSIVQSIADQTNLLALNAGIEAARGFNVVATEVRKLAEQTKISVSDVSGLIAQIKERVGTVSNYAKQIEVLVESSNGGLSEASEFFSNIVRETEQAREQNTNVEKELSGVSFVIDEMNEAIRQLAVTADHLNDETSTL</sequence>
<dbReference type="PANTHER" id="PTHR32089:SF118">
    <property type="entry name" value="HEME-BASED AEROTACTIC TRANSDUCER HEMAT"/>
    <property type="match status" value="1"/>
</dbReference>
<dbReference type="PANTHER" id="PTHR32089">
    <property type="entry name" value="METHYL-ACCEPTING CHEMOTAXIS PROTEIN MCPB"/>
    <property type="match status" value="1"/>
</dbReference>
<proteinExistence type="inferred from homology"/>
<dbReference type="Pfam" id="PF00015">
    <property type="entry name" value="MCPsignal"/>
    <property type="match status" value="1"/>
</dbReference>
<reference evidence="5 6" key="1">
    <citation type="submission" date="2018-10" db="EMBL/GenBank/DDBJ databases">
        <title>Bacillus Keqinensis sp. nov., a moderately halophilic bacterium isolated from a saline-alkaline lake.</title>
        <authorList>
            <person name="Wang H."/>
        </authorList>
    </citation>
    <scope>NUCLEOTIDE SEQUENCE [LARGE SCALE GENOMIC DNA]</scope>
    <source>
        <strain evidence="5 6">KQ-3</strain>
    </source>
</reference>
<feature type="domain" description="Methyl-accepting transducer" evidence="4">
    <location>
        <begin position="1"/>
        <end position="159"/>
    </location>
</feature>
<dbReference type="OrthoDB" id="266313at2"/>
<evidence type="ECO:0000259" key="4">
    <source>
        <dbReference type="PROSITE" id="PS50111"/>
    </source>
</evidence>
<dbReference type="InterPro" id="IPR004089">
    <property type="entry name" value="MCPsignal_dom"/>
</dbReference>
<evidence type="ECO:0000256" key="1">
    <source>
        <dbReference type="ARBA" id="ARBA00023224"/>
    </source>
</evidence>
<keyword evidence="6" id="KW-1185">Reference proteome</keyword>
<name>A0A3M7TLS7_9BACI</name>
<evidence type="ECO:0000313" key="5">
    <source>
        <dbReference type="EMBL" id="RNA66294.1"/>
    </source>
</evidence>
<comment type="caution">
    <text evidence="5">The sequence shown here is derived from an EMBL/GenBank/DDBJ whole genome shotgun (WGS) entry which is preliminary data.</text>
</comment>
<dbReference type="GO" id="GO:0006935">
    <property type="term" value="P:chemotaxis"/>
    <property type="evidence" value="ECO:0007669"/>
    <property type="project" value="InterPro"/>
</dbReference>
<dbReference type="AlphaFoldDB" id="A0A3M7TLS7"/>
<dbReference type="SUPFAM" id="SSF58104">
    <property type="entry name" value="Methyl-accepting chemotaxis protein (MCP) signaling domain"/>
    <property type="match status" value="1"/>
</dbReference>
<dbReference type="Proteomes" id="UP000278746">
    <property type="component" value="Unassembled WGS sequence"/>
</dbReference>
<evidence type="ECO:0000313" key="6">
    <source>
        <dbReference type="Proteomes" id="UP000278746"/>
    </source>
</evidence>
<organism evidence="5 6">
    <name type="scientific">Alteribacter keqinensis</name>
    <dbReference type="NCBI Taxonomy" id="2483800"/>
    <lineage>
        <taxon>Bacteria</taxon>
        <taxon>Bacillati</taxon>
        <taxon>Bacillota</taxon>
        <taxon>Bacilli</taxon>
        <taxon>Bacillales</taxon>
        <taxon>Bacillaceae</taxon>
        <taxon>Alteribacter</taxon>
    </lineage>
</organism>
<dbReference type="GO" id="GO:0007165">
    <property type="term" value="P:signal transduction"/>
    <property type="evidence" value="ECO:0007669"/>
    <property type="project" value="UniProtKB-KW"/>
</dbReference>
<evidence type="ECO:0000256" key="2">
    <source>
        <dbReference type="ARBA" id="ARBA00029447"/>
    </source>
</evidence>
<dbReference type="PRINTS" id="PR00260">
    <property type="entry name" value="CHEMTRNSDUCR"/>
</dbReference>
<dbReference type="GO" id="GO:0016020">
    <property type="term" value="C:membrane"/>
    <property type="evidence" value="ECO:0007669"/>
    <property type="project" value="InterPro"/>
</dbReference>
<dbReference type="Gene3D" id="1.10.287.950">
    <property type="entry name" value="Methyl-accepting chemotaxis protein"/>
    <property type="match status" value="1"/>
</dbReference>
<comment type="similarity">
    <text evidence="2">Belongs to the methyl-accepting chemotaxis (MCP) protein family.</text>
</comment>
<accession>A0A3M7TLS7</accession>
<keyword evidence="1 3" id="KW-0807">Transducer</keyword>
<evidence type="ECO:0000256" key="3">
    <source>
        <dbReference type="PROSITE-ProRule" id="PRU00284"/>
    </source>
</evidence>
<dbReference type="GO" id="GO:0004888">
    <property type="term" value="F:transmembrane signaling receptor activity"/>
    <property type="evidence" value="ECO:0007669"/>
    <property type="project" value="InterPro"/>
</dbReference>